<dbReference type="GO" id="GO:0003677">
    <property type="term" value="F:DNA binding"/>
    <property type="evidence" value="ECO:0007669"/>
    <property type="project" value="InterPro"/>
</dbReference>
<evidence type="ECO:0000313" key="2">
    <source>
        <dbReference type="EMBL" id="XCD05118.1"/>
    </source>
</evidence>
<dbReference type="PROSITE" id="PS51740">
    <property type="entry name" value="SPOVT_ABRB"/>
    <property type="match status" value="1"/>
</dbReference>
<protein>
    <recommendedName>
        <fullName evidence="1">SpoVT-AbrB domain-containing protein</fullName>
    </recommendedName>
</protein>
<dbReference type="EMBL" id="PP511522">
    <property type="protein sequence ID" value="XCD05118.1"/>
    <property type="molecule type" value="Genomic_DNA"/>
</dbReference>
<dbReference type="InterPro" id="IPR007159">
    <property type="entry name" value="SpoVT-AbrB_dom"/>
</dbReference>
<name>A0AAU8AYL8_9CAUD</name>
<accession>A0AAU8AYL8</accession>
<dbReference type="Gene3D" id="2.10.260.10">
    <property type="match status" value="1"/>
</dbReference>
<evidence type="ECO:0000259" key="1">
    <source>
        <dbReference type="PROSITE" id="PS51740"/>
    </source>
</evidence>
<organism evidence="2">
    <name type="scientific">Dulem virus 35</name>
    <dbReference type="NCBI Taxonomy" id="3145753"/>
    <lineage>
        <taxon>Viruses</taxon>
        <taxon>Duplodnaviria</taxon>
        <taxon>Heunggongvirae</taxon>
        <taxon>Uroviricota</taxon>
        <taxon>Caudoviricetes</taxon>
    </lineage>
</organism>
<feature type="domain" description="SpoVT-AbrB" evidence="1">
    <location>
        <begin position="24"/>
        <end position="73"/>
    </location>
</feature>
<proteinExistence type="predicted"/>
<reference evidence="2" key="1">
    <citation type="submission" date="2024-03" db="EMBL/GenBank/DDBJ databases">
        <title>Diverse circular DNA viruses in blood, oral, and fecal samples of captive lemurs.</title>
        <authorList>
            <person name="Paietta E.N."/>
            <person name="Kraberger S."/>
            <person name="Lund M.C."/>
            <person name="Custer J.M."/>
            <person name="Vargas K.M."/>
            <person name="Ehmke E.E."/>
            <person name="Yoder A.D."/>
            <person name="Varsani A."/>
        </authorList>
    </citation>
    <scope>NUCLEOTIDE SEQUENCE</scope>
    <source>
        <strain evidence="2">Duke_24FS_4</strain>
    </source>
</reference>
<sequence length="78" mass="8191">MGGIGPSQSYYAGKIATIEPGSAKVLRNLDGKGRLILPGDFREAAGFAPDEPVDIELVSVGGRTGFLITAAYKPEVRQ</sequence>